<evidence type="ECO:0000313" key="1">
    <source>
        <dbReference type="EMBL" id="AVK04396.1"/>
    </source>
</evidence>
<protein>
    <submittedName>
        <fullName evidence="1">Uncharacterized protein</fullName>
    </submittedName>
</protein>
<keyword evidence="2" id="KW-1185">Reference proteome</keyword>
<proteinExistence type="predicted"/>
<reference evidence="1 2" key="1">
    <citation type="submission" date="2018-02" db="EMBL/GenBank/DDBJ databases">
        <title>FDA/CDC Antimicrobial Resistant Isolate Bank Genome Sequencing.</title>
        <authorList>
            <person name="Benahmed F.H."/>
            <person name="Lutgring J.D."/>
            <person name="Yoo B."/>
            <person name="Machado M."/>
            <person name="Brown A."/>
            <person name="McAllister G."/>
            <person name="Perry A."/>
            <person name="Halpin A.L."/>
            <person name="Vavikolanu K."/>
            <person name="Ott S."/>
            <person name="Zhao X."/>
            <person name="Tallon L.J."/>
            <person name="Sadzewicz L."/>
            <person name="Aluvathingal J."/>
            <person name="Nadendla S."/>
            <person name="Voskania-kordi A."/>
            <person name="Simonyan V."/>
            <person name="Patel J."/>
            <person name="Shawar R.M."/>
        </authorList>
    </citation>
    <scope>NUCLEOTIDE SEQUENCE [LARGE SCALE GENOMIC DNA]</scope>
    <source>
        <strain evidence="1 2">AR_0356</strain>
    </source>
</reference>
<dbReference type="AlphaFoldDB" id="A0A2R3IR49"/>
<organism evidence="1 2">
    <name type="scientific">Pseudomonas paraeruginosa</name>
    <dbReference type="NCBI Taxonomy" id="2994495"/>
    <lineage>
        <taxon>Bacteria</taxon>
        <taxon>Pseudomonadati</taxon>
        <taxon>Pseudomonadota</taxon>
        <taxon>Gammaproteobacteria</taxon>
        <taxon>Pseudomonadales</taxon>
        <taxon>Pseudomonadaceae</taxon>
        <taxon>Pseudomonas</taxon>
    </lineage>
</organism>
<evidence type="ECO:0000313" key="2">
    <source>
        <dbReference type="Proteomes" id="UP000238390"/>
    </source>
</evidence>
<name>A0A2R3IR49_9PSED</name>
<dbReference type="EMBL" id="CP027169">
    <property type="protein sequence ID" value="AVK04396.1"/>
    <property type="molecule type" value="Genomic_DNA"/>
</dbReference>
<gene>
    <name evidence="1" type="ORF">CSB93_4924</name>
</gene>
<sequence length="38" mass="4612">MSGADIPCYCQLTFFSQLIRENLRAFFHRHGYKWQFCP</sequence>
<dbReference type="Proteomes" id="UP000238390">
    <property type="component" value="Chromosome"/>
</dbReference>
<accession>A0A2R3IR49</accession>